<evidence type="ECO:0000313" key="2">
    <source>
        <dbReference type="Proteomes" id="UP000487649"/>
    </source>
</evidence>
<reference evidence="1 2" key="1">
    <citation type="journal article" date="2019" name="Nat. Med.">
        <title>A library of human gut bacterial isolates paired with longitudinal multiomics data enables mechanistic microbiome research.</title>
        <authorList>
            <person name="Poyet M."/>
            <person name="Groussin M."/>
            <person name="Gibbons S.M."/>
            <person name="Avila-Pacheco J."/>
            <person name="Jiang X."/>
            <person name="Kearney S.M."/>
            <person name="Perrotta A.R."/>
            <person name="Berdy B."/>
            <person name="Zhao S."/>
            <person name="Lieberman T.D."/>
            <person name="Swanson P.K."/>
            <person name="Smith M."/>
            <person name="Roesemann S."/>
            <person name="Alexander J.E."/>
            <person name="Rich S.A."/>
            <person name="Livny J."/>
            <person name="Vlamakis H."/>
            <person name="Clish C."/>
            <person name="Bullock K."/>
            <person name="Deik A."/>
            <person name="Scott J."/>
            <person name="Pierce K.A."/>
            <person name="Xavier R.J."/>
            <person name="Alm E.J."/>
        </authorList>
    </citation>
    <scope>NUCLEOTIDE SEQUENCE [LARGE SCALE GENOMIC DNA]</scope>
    <source>
        <strain evidence="1 2">BIOML-A198</strain>
    </source>
</reference>
<proteinExistence type="predicted"/>
<evidence type="ECO:0000313" key="1">
    <source>
        <dbReference type="EMBL" id="MTK21602.1"/>
    </source>
</evidence>
<sequence>MIGYDNNFVPIEFINQKITRFDIHLIHPLKQQGLCQFIVSHDMTLATRFSDSILTLEDSNFKIKSFEVD</sequence>
<organism evidence="1 2">
    <name type="scientific">Turicibacter sanguinis</name>
    <dbReference type="NCBI Taxonomy" id="154288"/>
    <lineage>
        <taxon>Bacteria</taxon>
        <taxon>Bacillati</taxon>
        <taxon>Bacillota</taxon>
        <taxon>Erysipelotrichia</taxon>
        <taxon>Erysipelotrichales</taxon>
        <taxon>Turicibacteraceae</taxon>
        <taxon>Turicibacter</taxon>
    </lineage>
</organism>
<dbReference type="AlphaFoldDB" id="A0A6A8SCR7"/>
<gene>
    <name evidence="1" type="ORF">GMA92_09225</name>
</gene>
<dbReference type="RefSeq" id="WP_006785649.1">
    <property type="nucleotide sequence ID" value="NZ_CAJJOK010000009.1"/>
</dbReference>
<accession>A0A6A8SCR7</accession>
<dbReference type="Proteomes" id="UP000487649">
    <property type="component" value="Unassembled WGS sequence"/>
</dbReference>
<protein>
    <submittedName>
        <fullName evidence="1">Uncharacterized protein</fullName>
    </submittedName>
</protein>
<comment type="caution">
    <text evidence="1">The sequence shown here is derived from an EMBL/GenBank/DDBJ whole genome shotgun (WGS) entry which is preliminary data.</text>
</comment>
<name>A0A6A8SCR7_9FIRM</name>
<dbReference type="OrthoDB" id="9775197at2"/>
<dbReference type="EMBL" id="WMQE01000019">
    <property type="protein sequence ID" value="MTK21602.1"/>
    <property type="molecule type" value="Genomic_DNA"/>
</dbReference>